<keyword evidence="3" id="KW-1185">Reference proteome</keyword>
<feature type="compositionally biased region" description="Polar residues" evidence="1">
    <location>
        <begin position="12"/>
        <end position="21"/>
    </location>
</feature>
<evidence type="ECO:0000313" key="3">
    <source>
        <dbReference type="Proteomes" id="UP001054945"/>
    </source>
</evidence>
<dbReference type="AlphaFoldDB" id="A0AAV4T2T6"/>
<sequence>MNVPIIRKSKTAISSKTSQFPKGSHPTFYENPEGTDRAYQQTLHPACRMMYLRNIKRPPRTTAAGMIPRDNDCKSSTRFRCITHTPVCVEKISRMSHYRCLADR</sequence>
<protein>
    <submittedName>
        <fullName evidence="2">Uncharacterized protein</fullName>
    </submittedName>
</protein>
<dbReference type="EMBL" id="BPLR01010612">
    <property type="protein sequence ID" value="GIY40435.1"/>
    <property type="molecule type" value="Genomic_DNA"/>
</dbReference>
<reference evidence="2 3" key="1">
    <citation type="submission" date="2021-06" db="EMBL/GenBank/DDBJ databases">
        <title>Caerostris extrusa draft genome.</title>
        <authorList>
            <person name="Kono N."/>
            <person name="Arakawa K."/>
        </authorList>
    </citation>
    <scope>NUCLEOTIDE SEQUENCE [LARGE SCALE GENOMIC DNA]</scope>
</reference>
<proteinExistence type="predicted"/>
<dbReference type="Proteomes" id="UP001054945">
    <property type="component" value="Unassembled WGS sequence"/>
</dbReference>
<evidence type="ECO:0000313" key="2">
    <source>
        <dbReference type="EMBL" id="GIY40435.1"/>
    </source>
</evidence>
<name>A0AAV4T2T6_CAEEX</name>
<accession>A0AAV4T2T6</accession>
<gene>
    <name evidence="2" type="ORF">CEXT_663271</name>
</gene>
<comment type="caution">
    <text evidence="2">The sequence shown here is derived from an EMBL/GenBank/DDBJ whole genome shotgun (WGS) entry which is preliminary data.</text>
</comment>
<organism evidence="2 3">
    <name type="scientific">Caerostris extrusa</name>
    <name type="common">Bark spider</name>
    <name type="synonym">Caerostris bankana</name>
    <dbReference type="NCBI Taxonomy" id="172846"/>
    <lineage>
        <taxon>Eukaryota</taxon>
        <taxon>Metazoa</taxon>
        <taxon>Ecdysozoa</taxon>
        <taxon>Arthropoda</taxon>
        <taxon>Chelicerata</taxon>
        <taxon>Arachnida</taxon>
        <taxon>Araneae</taxon>
        <taxon>Araneomorphae</taxon>
        <taxon>Entelegynae</taxon>
        <taxon>Araneoidea</taxon>
        <taxon>Araneidae</taxon>
        <taxon>Caerostris</taxon>
    </lineage>
</organism>
<feature type="region of interest" description="Disordered" evidence="1">
    <location>
        <begin position="12"/>
        <end position="33"/>
    </location>
</feature>
<evidence type="ECO:0000256" key="1">
    <source>
        <dbReference type="SAM" id="MobiDB-lite"/>
    </source>
</evidence>